<evidence type="ECO:0000256" key="4">
    <source>
        <dbReference type="ARBA" id="ARBA00023316"/>
    </source>
</evidence>
<comment type="caution">
    <text evidence="5">The sequence shown here is derived from an EMBL/GenBank/DDBJ whole genome shotgun (WGS) entry which is preliminary data.</text>
</comment>
<keyword evidence="6" id="KW-1185">Reference proteome</keyword>
<evidence type="ECO:0000256" key="1">
    <source>
        <dbReference type="ARBA" id="ARBA00004370"/>
    </source>
</evidence>
<protein>
    <submittedName>
        <fullName evidence="5">Uncharacterized protein</fullName>
    </submittedName>
</protein>
<dbReference type="Pfam" id="PF03935">
    <property type="entry name" value="SKN1_KRE6_Sbg1"/>
    <property type="match status" value="1"/>
</dbReference>
<name>A0A2T9Y1F9_9FUNG</name>
<comment type="subcellular location">
    <subcellularLocation>
        <location evidence="1">Membrane</location>
    </subcellularLocation>
</comment>
<dbReference type="EMBL" id="MBFT01000962">
    <property type="protein sequence ID" value="PVU86150.1"/>
    <property type="molecule type" value="Genomic_DNA"/>
</dbReference>
<keyword evidence="2" id="KW-0472">Membrane</keyword>
<accession>A0A2T9Y1F9</accession>
<organism evidence="5 6">
    <name type="scientific">Furculomyces boomerangus</name>
    <dbReference type="NCBI Taxonomy" id="61424"/>
    <lineage>
        <taxon>Eukaryota</taxon>
        <taxon>Fungi</taxon>
        <taxon>Fungi incertae sedis</taxon>
        <taxon>Zoopagomycota</taxon>
        <taxon>Kickxellomycotina</taxon>
        <taxon>Harpellomycetes</taxon>
        <taxon>Harpellales</taxon>
        <taxon>Harpellaceae</taxon>
        <taxon>Furculomyces</taxon>
    </lineage>
</organism>
<dbReference type="GO" id="GO:0005886">
    <property type="term" value="C:plasma membrane"/>
    <property type="evidence" value="ECO:0007669"/>
    <property type="project" value="TreeGrafter"/>
</dbReference>
<evidence type="ECO:0000256" key="2">
    <source>
        <dbReference type="ARBA" id="ARBA00023136"/>
    </source>
</evidence>
<keyword evidence="4" id="KW-0961">Cell wall biogenesis/degradation</keyword>
<dbReference type="STRING" id="61424.A0A2T9Y1F9"/>
<dbReference type="Proteomes" id="UP000245699">
    <property type="component" value="Unassembled WGS sequence"/>
</dbReference>
<dbReference type="PANTHER" id="PTHR31361:SF1">
    <property type="entry name" value="BETA-GLUCAN SYNTHESIS-ASSOCIATED PROTEIN KRE6-RELATED"/>
    <property type="match status" value="1"/>
</dbReference>
<proteinExistence type="predicted"/>
<evidence type="ECO:0000313" key="6">
    <source>
        <dbReference type="Proteomes" id="UP000245699"/>
    </source>
</evidence>
<evidence type="ECO:0000256" key="3">
    <source>
        <dbReference type="ARBA" id="ARBA00023180"/>
    </source>
</evidence>
<dbReference type="OrthoDB" id="412647at2759"/>
<dbReference type="AlphaFoldDB" id="A0A2T9Y1F9"/>
<reference evidence="5 6" key="1">
    <citation type="journal article" date="2018" name="MBio">
        <title>Comparative Genomics Reveals the Core Gene Toolbox for the Fungus-Insect Symbiosis.</title>
        <authorList>
            <person name="Wang Y."/>
            <person name="Stata M."/>
            <person name="Wang W."/>
            <person name="Stajich J.E."/>
            <person name="White M.M."/>
            <person name="Moncalvo J.M."/>
        </authorList>
    </citation>
    <scope>NUCLEOTIDE SEQUENCE [LARGE SCALE GENOMIC DNA]</scope>
    <source>
        <strain evidence="5 6">AUS-77-4</strain>
    </source>
</reference>
<dbReference type="GO" id="GO:0015926">
    <property type="term" value="F:glucosidase activity"/>
    <property type="evidence" value="ECO:0007669"/>
    <property type="project" value="TreeGrafter"/>
</dbReference>
<dbReference type="PANTHER" id="PTHR31361">
    <property type="entry name" value="BETA-GLUCAN SYNTHESIS-ASSOCIATED PROTEIN KRE6-RELATED"/>
    <property type="match status" value="1"/>
</dbReference>
<evidence type="ECO:0000313" key="5">
    <source>
        <dbReference type="EMBL" id="PVU86150.1"/>
    </source>
</evidence>
<keyword evidence="3" id="KW-0325">Glycoprotein</keyword>
<dbReference type="GO" id="GO:0006078">
    <property type="term" value="P:(1-&gt;6)-beta-D-glucan biosynthetic process"/>
    <property type="evidence" value="ECO:0007669"/>
    <property type="project" value="TreeGrafter"/>
</dbReference>
<dbReference type="GO" id="GO:0031505">
    <property type="term" value="P:fungal-type cell wall organization"/>
    <property type="evidence" value="ECO:0007669"/>
    <property type="project" value="TreeGrafter"/>
</dbReference>
<dbReference type="InterPro" id="IPR005629">
    <property type="entry name" value="Skn1/Kre6/Sbg1"/>
</dbReference>
<sequence length="118" mass="13801">MGLNIFQVLMDMLYGMPIDKRFLGLMHKQWDQTHGVKLDNDSFGPIDYEKIIFPASLYVDYVRLYQHPDRIQLSCDPSNRPTAQYIMDHPRAYYNPNITSWSDTGYGIPSYDINKSCK</sequence>
<dbReference type="GO" id="GO:0005789">
    <property type="term" value="C:endoplasmic reticulum membrane"/>
    <property type="evidence" value="ECO:0007669"/>
    <property type="project" value="TreeGrafter"/>
</dbReference>
<gene>
    <name evidence="5" type="ORF">BB559_006640</name>
</gene>